<evidence type="ECO:0000313" key="1">
    <source>
        <dbReference type="EMBL" id="ABK19020.1"/>
    </source>
</evidence>
<dbReference type="InParanoid" id="A0LNL8"/>
<dbReference type="EMBL" id="CP000478">
    <property type="protein sequence ID" value="ABK19020.1"/>
    <property type="molecule type" value="Genomic_DNA"/>
</dbReference>
<dbReference type="KEGG" id="sfu:Sfum_3347"/>
<dbReference type="Gene3D" id="1.50.10.20">
    <property type="match status" value="1"/>
</dbReference>
<dbReference type="eggNOG" id="COG3533">
    <property type="taxonomic scope" value="Bacteria"/>
</dbReference>
<dbReference type="HOGENOM" id="CLU_728898_0_0_7"/>
<dbReference type="AlphaFoldDB" id="A0LNL8"/>
<sequence>MQAIGKVNLLSISSRIRQTMRRAGFRCAESFRGRGKPHRSIEEYARSTIDWLFRAQAATSDGGVAESYNVVSRSWNPSYPETTGYIVCSLLRAESLHLKEPEILRDAVVKMGDWLLSTQMECGAFPGGHIGIARKHPTVFNTGQILKGLTDLIDRGLDRDGQFAGCAARAAHWLREVQEPTGEWRRGRSPLTQGTVHSYDIRTAWALARYGRCVSDDAAILAGIRNAAWLCSLADAAAWFPHMSFRPDDAPLTHTVAYTVQGLLEIGFLAGRSEFEEIAMAAASRMKDLQDPHTGALPGRIAPGYRRASSWSSTTGNAQMSIIWFRLAEVTGDESWRKSALHSNLFNCSLQELDMDHPDDGRRGGLRGSFPGHLGYGRYWYMNWTHKFHLDALLAQMGMSIH</sequence>
<organism evidence="1 2">
    <name type="scientific">Syntrophobacter fumaroxidans (strain DSM 10017 / MPOB)</name>
    <dbReference type="NCBI Taxonomy" id="335543"/>
    <lineage>
        <taxon>Bacteria</taxon>
        <taxon>Pseudomonadati</taxon>
        <taxon>Thermodesulfobacteriota</taxon>
        <taxon>Syntrophobacteria</taxon>
        <taxon>Syntrophobacterales</taxon>
        <taxon>Syntrophobacteraceae</taxon>
        <taxon>Syntrophobacter</taxon>
    </lineage>
</organism>
<evidence type="ECO:0000313" key="2">
    <source>
        <dbReference type="Proteomes" id="UP000001784"/>
    </source>
</evidence>
<proteinExistence type="predicted"/>
<protein>
    <recommendedName>
        <fullName evidence="3">Squalene cyclase C-terminal domain-containing protein</fullName>
    </recommendedName>
</protein>
<dbReference type="SUPFAM" id="SSF48208">
    <property type="entry name" value="Six-hairpin glycosidases"/>
    <property type="match status" value="1"/>
</dbReference>
<reference evidence="1 2" key="1">
    <citation type="submission" date="2006-10" db="EMBL/GenBank/DDBJ databases">
        <title>Complete sequence of Syntrophobacter fumaroxidans MPOB.</title>
        <authorList>
            <consortium name="US DOE Joint Genome Institute"/>
            <person name="Copeland A."/>
            <person name="Lucas S."/>
            <person name="Lapidus A."/>
            <person name="Barry K."/>
            <person name="Detter J.C."/>
            <person name="Glavina del Rio T."/>
            <person name="Hammon N."/>
            <person name="Israni S."/>
            <person name="Pitluck S."/>
            <person name="Goltsman E.G."/>
            <person name="Martinez M."/>
            <person name="Schmutz J."/>
            <person name="Larimer F."/>
            <person name="Land M."/>
            <person name="Hauser L."/>
            <person name="Kyrpides N."/>
            <person name="Kim E."/>
            <person name="Boone D.R."/>
            <person name="Brockman F."/>
            <person name="Culley D."/>
            <person name="Ferry J."/>
            <person name="Gunsalus R."/>
            <person name="McInerney M.J."/>
            <person name="Morrison M."/>
            <person name="Plugge C."/>
            <person name="Rohlin L."/>
            <person name="Scholten J."/>
            <person name="Sieber J."/>
            <person name="Stams A.J.M."/>
            <person name="Worm P."/>
            <person name="Henstra A.M."/>
            <person name="Richardson P."/>
        </authorList>
    </citation>
    <scope>NUCLEOTIDE SEQUENCE [LARGE SCALE GENOMIC DNA]</scope>
    <source>
        <strain evidence="2">DSM 10017 / MPOB</strain>
    </source>
</reference>
<dbReference type="STRING" id="335543.Sfum_3347"/>
<dbReference type="OrthoDB" id="5486200at2"/>
<evidence type="ECO:0008006" key="3">
    <source>
        <dbReference type="Google" id="ProtNLM"/>
    </source>
</evidence>
<keyword evidence="2" id="KW-1185">Reference proteome</keyword>
<gene>
    <name evidence="1" type="ordered locus">Sfum_3347</name>
</gene>
<dbReference type="GO" id="GO:0005975">
    <property type="term" value="P:carbohydrate metabolic process"/>
    <property type="evidence" value="ECO:0007669"/>
    <property type="project" value="InterPro"/>
</dbReference>
<name>A0LNL8_SYNFM</name>
<dbReference type="SUPFAM" id="SSF48239">
    <property type="entry name" value="Terpenoid cyclases/Protein prenyltransferases"/>
    <property type="match status" value="1"/>
</dbReference>
<dbReference type="RefSeq" id="WP_011700145.1">
    <property type="nucleotide sequence ID" value="NC_008554.1"/>
</dbReference>
<dbReference type="InterPro" id="IPR008930">
    <property type="entry name" value="Terpenoid_cyclase/PrenylTrfase"/>
</dbReference>
<dbReference type="InterPro" id="IPR008928">
    <property type="entry name" value="6-hairpin_glycosidase_sf"/>
</dbReference>
<accession>A0LNL8</accession>
<dbReference type="CDD" id="cd00688">
    <property type="entry name" value="ISOPREN_C2_like"/>
    <property type="match status" value="1"/>
</dbReference>
<dbReference type="Proteomes" id="UP000001784">
    <property type="component" value="Chromosome"/>
</dbReference>